<dbReference type="Proteomes" id="UP000006556">
    <property type="component" value="Chromosome"/>
</dbReference>
<dbReference type="Gene3D" id="3.90.920.10">
    <property type="entry name" value="DNA primase, PRIM domain"/>
    <property type="match status" value="1"/>
</dbReference>
<organism evidence="2 3">
    <name type="scientific">Pelotomaculum thermopropionicum (strain DSM 13744 / JCM 10971 / SI)</name>
    <dbReference type="NCBI Taxonomy" id="370438"/>
    <lineage>
        <taxon>Bacteria</taxon>
        <taxon>Bacillati</taxon>
        <taxon>Bacillota</taxon>
        <taxon>Clostridia</taxon>
        <taxon>Eubacteriales</taxon>
        <taxon>Desulfotomaculaceae</taxon>
        <taxon>Pelotomaculum</taxon>
    </lineage>
</organism>
<feature type="domain" description="DNA ligase D polymerase" evidence="1">
    <location>
        <begin position="33"/>
        <end position="285"/>
    </location>
</feature>
<gene>
    <name evidence="2" type="ordered locus">PTH_1244</name>
</gene>
<dbReference type="eggNOG" id="COG3285">
    <property type="taxonomic scope" value="Bacteria"/>
</dbReference>
<dbReference type="PANTHER" id="PTHR42705">
    <property type="entry name" value="BIFUNCTIONAL NON-HOMOLOGOUS END JOINING PROTEIN LIGD"/>
    <property type="match status" value="1"/>
</dbReference>
<name>A5D2W2_PELTS</name>
<sequence length="323" mass="36272">MERQSLKDLDVTVDGRRLRLTNLNKLMWPEGLTKADLIKYYSAVAPYILLYLANRPLVMKRYPDGLAGGAFYQKECPAYAPLWIKRQPVRHGGKVVNYIVCNDSATLIWLANQACIEMHAWPARAENLESPDLAVMDLDPAEGATFTDVLDIALMVRTVLDEFGLKSFPKTSGAGGIHLFIPVRPCYTWQQVAAAMKCVAGIVEGACPGRATTERKVEKRKGKVYLDYLQNAKGKTMAFQYSLRPLPGAPVSAPLLWQEVEKREVRPWQFNIDTIFQRLADRGDLYNGMQGLDQSLDELIKISTKKIFPAGRKISPQPRKEGD</sequence>
<keyword evidence="3" id="KW-1185">Reference proteome</keyword>
<dbReference type="AlphaFoldDB" id="A5D2W2"/>
<evidence type="ECO:0000259" key="1">
    <source>
        <dbReference type="Pfam" id="PF21686"/>
    </source>
</evidence>
<accession>A5D2W2</accession>
<dbReference type="CDD" id="cd04865">
    <property type="entry name" value="LigD_Pol_like_2"/>
    <property type="match status" value="1"/>
</dbReference>
<dbReference type="PANTHER" id="PTHR42705:SF3">
    <property type="entry name" value="ATP-DEPENDENT DNA LIGASE"/>
    <property type="match status" value="1"/>
</dbReference>
<reference evidence="3" key="1">
    <citation type="journal article" date="2008" name="Genome Res.">
        <title>The genome of Pelotomaculum thermopropionicum reveals niche-associated evolution in anaerobic microbiota.</title>
        <authorList>
            <person name="Kosaka T."/>
            <person name="Kato S."/>
            <person name="Shimoyama T."/>
            <person name="Ishii S."/>
            <person name="Abe T."/>
            <person name="Watanabe K."/>
        </authorList>
    </citation>
    <scope>NUCLEOTIDE SEQUENCE [LARGE SCALE GENOMIC DNA]</scope>
    <source>
        <strain evidence="3">DSM 13744 / JCM 10971 / SI</strain>
    </source>
</reference>
<dbReference type="NCBIfam" id="TIGR02778">
    <property type="entry name" value="ligD_pol"/>
    <property type="match status" value="1"/>
</dbReference>
<dbReference type="EMBL" id="AP009389">
    <property type="protein sequence ID" value="BAF59425.1"/>
    <property type="molecule type" value="Genomic_DNA"/>
</dbReference>
<dbReference type="InterPro" id="IPR014145">
    <property type="entry name" value="LigD_pol_dom"/>
</dbReference>
<protein>
    <submittedName>
        <fullName evidence="2">Predicted eukaryotic-type DNA primase</fullName>
    </submittedName>
</protein>
<dbReference type="KEGG" id="pth:PTH_1244"/>
<dbReference type="HOGENOM" id="CLU_008325_1_0_9"/>
<evidence type="ECO:0000313" key="3">
    <source>
        <dbReference type="Proteomes" id="UP000006556"/>
    </source>
</evidence>
<dbReference type="Pfam" id="PF21686">
    <property type="entry name" value="LigD_Prim-Pol"/>
    <property type="match status" value="1"/>
</dbReference>
<evidence type="ECO:0000313" key="2">
    <source>
        <dbReference type="EMBL" id="BAF59425.1"/>
    </source>
</evidence>
<dbReference type="InterPro" id="IPR052171">
    <property type="entry name" value="NHEJ_LigD"/>
</dbReference>
<dbReference type="STRING" id="370438.PTH_1244"/>
<proteinExistence type="predicted"/>